<proteinExistence type="predicted"/>
<dbReference type="SMART" id="SM00184">
    <property type="entry name" value="RING"/>
    <property type="match status" value="1"/>
</dbReference>
<sequence length="234" mass="25389">MLSTHRRLPAATIAQVEAEGKLYSVPDGVKMVRPSSKRKKGKWWKRISRKTKDASIDEGGSNDMAKPPACFEEAMARGAADGNDVAPGSQSGDGDISGEGEAAGKDLRSAGERACQICFDQDYSTVMLPCGHGGLCWECGLHIYTLTEECPMCRTKIELLVPLDNENKRFEGGCEFVSSSAAFGKDGKTSARRRHQRHENIPHKYQHHAGKASSVQIGHIPGDQRGDPEAHSTP</sequence>
<evidence type="ECO:0000256" key="1">
    <source>
        <dbReference type="PROSITE-ProRule" id="PRU00175"/>
    </source>
</evidence>
<evidence type="ECO:0000256" key="2">
    <source>
        <dbReference type="SAM" id="MobiDB-lite"/>
    </source>
</evidence>
<dbReference type="OrthoDB" id="207033at2759"/>
<evidence type="ECO:0000259" key="3">
    <source>
        <dbReference type="PROSITE" id="PS50089"/>
    </source>
</evidence>
<accession>D8LGR9</accession>
<dbReference type="PROSITE" id="PS50089">
    <property type="entry name" value="ZF_RING_2"/>
    <property type="match status" value="1"/>
</dbReference>
<dbReference type="EMBL" id="FN648262">
    <property type="protein sequence ID" value="CBN79089.1"/>
    <property type="molecule type" value="Genomic_DNA"/>
</dbReference>
<dbReference type="GO" id="GO:0008270">
    <property type="term" value="F:zinc ion binding"/>
    <property type="evidence" value="ECO:0007669"/>
    <property type="project" value="UniProtKB-KW"/>
</dbReference>
<reference evidence="4 5" key="1">
    <citation type="journal article" date="2010" name="Nature">
        <title>The Ectocarpus genome and the independent evolution of multicellularity in brown algae.</title>
        <authorList>
            <person name="Cock J.M."/>
            <person name="Sterck L."/>
            <person name="Rouze P."/>
            <person name="Scornet D."/>
            <person name="Allen A.E."/>
            <person name="Amoutzias G."/>
            <person name="Anthouard V."/>
            <person name="Artiguenave F."/>
            <person name="Aury J.M."/>
            <person name="Badger J.H."/>
            <person name="Beszteri B."/>
            <person name="Billiau K."/>
            <person name="Bonnet E."/>
            <person name="Bothwell J.H."/>
            <person name="Bowler C."/>
            <person name="Boyen C."/>
            <person name="Brownlee C."/>
            <person name="Carrano C.J."/>
            <person name="Charrier B."/>
            <person name="Cho G.Y."/>
            <person name="Coelho S.M."/>
            <person name="Collen J."/>
            <person name="Corre E."/>
            <person name="Da Silva C."/>
            <person name="Delage L."/>
            <person name="Delaroque N."/>
            <person name="Dittami S.M."/>
            <person name="Doulbeau S."/>
            <person name="Elias M."/>
            <person name="Farnham G."/>
            <person name="Gachon C.M."/>
            <person name="Gschloessl B."/>
            <person name="Heesch S."/>
            <person name="Jabbari K."/>
            <person name="Jubin C."/>
            <person name="Kawai H."/>
            <person name="Kimura K."/>
            <person name="Kloareg B."/>
            <person name="Kupper F.C."/>
            <person name="Lang D."/>
            <person name="Le Bail A."/>
            <person name="Leblanc C."/>
            <person name="Lerouge P."/>
            <person name="Lohr M."/>
            <person name="Lopez P.J."/>
            <person name="Martens C."/>
            <person name="Maumus F."/>
            <person name="Michel G."/>
            <person name="Miranda-Saavedra D."/>
            <person name="Morales J."/>
            <person name="Moreau H."/>
            <person name="Motomura T."/>
            <person name="Nagasato C."/>
            <person name="Napoli C.A."/>
            <person name="Nelson D.R."/>
            <person name="Nyvall-Collen P."/>
            <person name="Peters A.F."/>
            <person name="Pommier C."/>
            <person name="Potin P."/>
            <person name="Poulain J."/>
            <person name="Quesneville H."/>
            <person name="Read B."/>
            <person name="Rensing S.A."/>
            <person name="Ritter A."/>
            <person name="Rousvoal S."/>
            <person name="Samanta M."/>
            <person name="Samson G."/>
            <person name="Schroeder D.C."/>
            <person name="Segurens B."/>
            <person name="Strittmatter M."/>
            <person name="Tonon T."/>
            <person name="Tregear J.W."/>
            <person name="Valentin K."/>
            <person name="von Dassow P."/>
            <person name="Yamagishi T."/>
            <person name="Van de Peer Y."/>
            <person name="Wincker P."/>
        </authorList>
    </citation>
    <scope>NUCLEOTIDE SEQUENCE [LARGE SCALE GENOMIC DNA]</scope>
    <source>
        <strain evidence="5">Ec32 / CCAP1310/4</strain>
    </source>
</reference>
<dbReference type="InterPro" id="IPR051728">
    <property type="entry name" value="RING-FYVE_E3_ubiquitin-ligase"/>
</dbReference>
<name>D8LGR9_ECTSI</name>
<dbReference type="Gene3D" id="3.30.40.10">
    <property type="entry name" value="Zinc/RING finger domain, C3HC4 (zinc finger)"/>
    <property type="match status" value="1"/>
</dbReference>
<organism evidence="4 5">
    <name type="scientific">Ectocarpus siliculosus</name>
    <name type="common">Brown alga</name>
    <name type="synonym">Conferva siliculosa</name>
    <dbReference type="NCBI Taxonomy" id="2880"/>
    <lineage>
        <taxon>Eukaryota</taxon>
        <taxon>Sar</taxon>
        <taxon>Stramenopiles</taxon>
        <taxon>Ochrophyta</taxon>
        <taxon>PX clade</taxon>
        <taxon>Phaeophyceae</taxon>
        <taxon>Ectocarpales</taxon>
        <taxon>Ectocarpaceae</taxon>
        <taxon>Ectocarpus</taxon>
    </lineage>
</organism>
<evidence type="ECO:0000313" key="5">
    <source>
        <dbReference type="Proteomes" id="UP000002630"/>
    </source>
</evidence>
<protein>
    <recommendedName>
        <fullName evidence="3">RING-type domain-containing protein</fullName>
    </recommendedName>
</protein>
<keyword evidence="5" id="KW-1185">Reference proteome</keyword>
<feature type="region of interest" description="Disordered" evidence="2">
    <location>
        <begin position="81"/>
        <end position="105"/>
    </location>
</feature>
<keyword evidence="1" id="KW-0862">Zinc</keyword>
<dbReference type="Pfam" id="PF13920">
    <property type="entry name" value="zf-C3HC4_3"/>
    <property type="match status" value="1"/>
</dbReference>
<dbReference type="InParanoid" id="D8LGR9"/>
<dbReference type="Proteomes" id="UP000002630">
    <property type="component" value="Linkage Group LG18"/>
</dbReference>
<dbReference type="SUPFAM" id="SSF57850">
    <property type="entry name" value="RING/U-box"/>
    <property type="match status" value="1"/>
</dbReference>
<dbReference type="PANTHER" id="PTHR14879">
    <property type="entry name" value="CASPASE REGULATOR, RING FINGER DOMAIN-CONTAINING"/>
    <property type="match status" value="1"/>
</dbReference>
<keyword evidence="1" id="KW-0479">Metal-binding</keyword>
<dbReference type="InterPro" id="IPR001841">
    <property type="entry name" value="Znf_RING"/>
</dbReference>
<dbReference type="PANTHER" id="PTHR14879:SF5">
    <property type="entry name" value="RING-TYPE DOMAIN-CONTAINING PROTEIN"/>
    <property type="match status" value="1"/>
</dbReference>
<evidence type="ECO:0000313" key="4">
    <source>
        <dbReference type="EMBL" id="CBN79089.1"/>
    </source>
</evidence>
<dbReference type="EMBL" id="FN649743">
    <property type="protein sequence ID" value="CBN79089.1"/>
    <property type="molecule type" value="Genomic_DNA"/>
</dbReference>
<feature type="compositionally biased region" description="Basic and acidic residues" evidence="2">
    <location>
        <begin position="222"/>
        <end position="234"/>
    </location>
</feature>
<dbReference type="AlphaFoldDB" id="D8LGR9"/>
<gene>
    <name evidence="4" type="ORF">Esi_0176_0042</name>
</gene>
<feature type="region of interest" description="Disordered" evidence="2">
    <location>
        <begin position="185"/>
        <end position="234"/>
    </location>
</feature>
<feature type="domain" description="RING-type" evidence="3">
    <location>
        <begin position="115"/>
        <end position="154"/>
    </location>
</feature>
<keyword evidence="1" id="KW-0863">Zinc-finger</keyword>
<dbReference type="InterPro" id="IPR013083">
    <property type="entry name" value="Znf_RING/FYVE/PHD"/>
</dbReference>